<dbReference type="InterPro" id="IPR049311">
    <property type="entry name" value="GIY_YIG_cat"/>
</dbReference>
<dbReference type="AlphaFoldDB" id="A0A6P0ETV3"/>
<accession>A0A6P0ETV3</accession>
<reference evidence="2 4" key="1">
    <citation type="submission" date="2020-01" db="EMBL/GenBank/DDBJ databases">
        <title>the WGS Modestobacter muralis CPCC 204518.</title>
        <authorList>
            <person name="Jiang Z."/>
        </authorList>
    </citation>
    <scope>NUCLEOTIDE SEQUENCE [LARGE SCALE GENOMIC DNA]</scope>
    <source>
        <strain evidence="2 4">DSM 100205</strain>
    </source>
</reference>
<evidence type="ECO:0000313" key="4">
    <source>
        <dbReference type="Proteomes" id="UP000468828"/>
    </source>
</evidence>
<protein>
    <submittedName>
        <fullName evidence="2">GIY-YIG nuclease family protein</fullName>
    </submittedName>
</protein>
<name>A0A6P0ETV3_9ACTN</name>
<dbReference type="EMBL" id="JAAGWH010000002">
    <property type="protein sequence ID" value="NEK92698.1"/>
    <property type="molecule type" value="Genomic_DNA"/>
</dbReference>
<proteinExistence type="predicted"/>
<evidence type="ECO:0000313" key="2">
    <source>
        <dbReference type="EMBL" id="NEK92698.1"/>
    </source>
</evidence>
<organism evidence="2 4">
    <name type="scientific">Modestobacter muralis</name>
    <dbReference type="NCBI Taxonomy" id="1608614"/>
    <lineage>
        <taxon>Bacteria</taxon>
        <taxon>Bacillati</taxon>
        <taxon>Actinomycetota</taxon>
        <taxon>Actinomycetes</taxon>
        <taxon>Geodermatophilales</taxon>
        <taxon>Geodermatophilaceae</taxon>
        <taxon>Modestobacter</taxon>
    </lineage>
</organism>
<reference evidence="3 5" key="2">
    <citation type="submission" date="2020-02" db="EMBL/GenBank/DDBJ databases">
        <title>The WGS of Modestobacter muralis DSM 100205.</title>
        <authorList>
            <person name="Jiang Z."/>
        </authorList>
    </citation>
    <scope>NUCLEOTIDE SEQUENCE [LARGE SCALE GENOMIC DNA]</scope>
    <source>
        <strain evidence="3 5">DSM 100205</strain>
    </source>
</reference>
<dbReference type="RefSeq" id="WP_163609040.1">
    <property type="nucleotide sequence ID" value="NZ_JAAGWB010000002.1"/>
</dbReference>
<evidence type="ECO:0000313" key="3">
    <source>
        <dbReference type="EMBL" id="NEN49465.1"/>
    </source>
</evidence>
<dbReference type="Proteomes" id="UP000468828">
    <property type="component" value="Unassembled WGS sequence"/>
</dbReference>
<dbReference type="Proteomes" id="UP000471152">
    <property type="component" value="Unassembled WGS sequence"/>
</dbReference>
<dbReference type="EMBL" id="JAAGWB010000002">
    <property type="protein sequence ID" value="NEN49465.1"/>
    <property type="molecule type" value="Genomic_DNA"/>
</dbReference>
<evidence type="ECO:0000259" key="1">
    <source>
        <dbReference type="Pfam" id="PF20815"/>
    </source>
</evidence>
<gene>
    <name evidence="3" type="ORF">G3R41_00715</name>
    <name evidence="2" type="ORF">GCU67_00715</name>
</gene>
<evidence type="ECO:0000313" key="5">
    <source>
        <dbReference type="Proteomes" id="UP000471152"/>
    </source>
</evidence>
<feature type="domain" description="GIY-YIG catalytic" evidence="1">
    <location>
        <begin position="51"/>
        <end position="159"/>
    </location>
</feature>
<keyword evidence="4" id="KW-1185">Reference proteome</keyword>
<sequence length="182" mass="20007">MDPVLDALRSLPMSLDEARTTVPDEPGLYAVWARFGALPGLSGPRHPTAPLQLLYVGTAPNGVEAKATLRSRVLGEHLRGTTATSALRRTLAALLSERHGWQSRWTTKPVLVNRDELALSEWMAEKLDLTWAEHPEPWTVEAAVVAELEPPLNLAEDPADPLHPVVQAARKQWRDAARAARP</sequence>
<comment type="caution">
    <text evidence="2">The sequence shown here is derived from an EMBL/GenBank/DDBJ whole genome shotgun (WGS) entry which is preliminary data.</text>
</comment>
<dbReference type="Pfam" id="PF20815">
    <property type="entry name" value="GIY_YIG_2"/>
    <property type="match status" value="1"/>
</dbReference>